<feature type="coiled-coil region" evidence="1">
    <location>
        <begin position="43"/>
        <end position="92"/>
    </location>
</feature>
<dbReference type="OrthoDB" id="2448326at2759"/>
<sequence>MKKTKKKVLSVNEINFCDFGIQVSLPKHFCDFGIQVSLLNPEYESLIKKIDELECLNQQLLLENNLLKKKLNNKYNNQQERVKTVVEIAKRERTALYDDVVKLINNLVVEFIKTLTHNENEDHYEGEKLFKCAIAIDNIYGIRHLKYVSSINLLLLAIKYSIAKSKTIVDIDSHIINAGGFTKFINWQETLADSSEPFPNVIFHMVTSFVLFNFNPTNQIQKFENSWLHQNLNILQIEELFGLTPEMQVLLDCQLHDYLSPIITELYIEKNEEINVIDDLITNQSAKTKNQKECHECGKKDIENSKCKCPQYHSKLPTLAETQQEKEQPISDKKEKDSIKPLTFRPYQPNANNIKISDILVPDPLPINPNSVNNVCKVFDHIQNISGVNNGNQRWIVVVCDGLPYHYVQKFKSEYSKIILLSGPLHKEMNMLKAFVELNCFLDWERNQKNELYKLKYEQIFWYLQAIINFRTGVRYNQPLLKSVARRMFAPIWSARRHPIYQAIEVANKEQLMRLHPEIHQIIECNSAIAWSGRSNQH</sequence>
<evidence type="ECO:0000313" key="2">
    <source>
        <dbReference type="EMBL" id="KAF0424070.1"/>
    </source>
</evidence>
<reference evidence="2 3" key="1">
    <citation type="journal article" date="2019" name="Environ. Microbiol.">
        <title>At the nexus of three kingdoms: the genome of the mycorrhizal fungus Gigaspora margarita provides insights into plant, endobacterial and fungal interactions.</title>
        <authorList>
            <person name="Venice F."/>
            <person name="Ghignone S."/>
            <person name="Salvioli di Fossalunga A."/>
            <person name="Amselem J."/>
            <person name="Novero M."/>
            <person name="Xianan X."/>
            <person name="Sedzielewska Toro K."/>
            <person name="Morin E."/>
            <person name="Lipzen A."/>
            <person name="Grigoriev I.V."/>
            <person name="Henrissat B."/>
            <person name="Martin F.M."/>
            <person name="Bonfante P."/>
        </authorList>
    </citation>
    <scope>NUCLEOTIDE SEQUENCE [LARGE SCALE GENOMIC DNA]</scope>
    <source>
        <strain evidence="2 3">BEG34</strain>
    </source>
</reference>
<dbReference type="AlphaFoldDB" id="A0A8H4A549"/>
<keyword evidence="1" id="KW-0175">Coiled coil</keyword>
<gene>
    <name evidence="2" type="ORF">F8M41_006623</name>
</gene>
<keyword evidence="3" id="KW-1185">Reference proteome</keyword>
<dbReference type="Proteomes" id="UP000439903">
    <property type="component" value="Unassembled WGS sequence"/>
</dbReference>
<dbReference type="EMBL" id="WTPW01001656">
    <property type="protein sequence ID" value="KAF0424070.1"/>
    <property type="molecule type" value="Genomic_DNA"/>
</dbReference>
<comment type="caution">
    <text evidence="2">The sequence shown here is derived from an EMBL/GenBank/DDBJ whole genome shotgun (WGS) entry which is preliminary data.</text>
</comment>
<protein>
    <submittedName>
        <fullName evidence="2">Uncharacterized protein</fullName>
    </submittedName>
</protein>
<evidence type="ECO:0000256" key="1">
    <source>
        <dbReference type="SAM" id="Coils"/>
    </source>
</evidence>
<name>A0A8H4A549_GIGMA</name>
<evidence type="ECO:0000313" key="3">
    <source>
        <dbReference type="Proteomes" id="UP000439903"/>
    </source>
</evidence>
<accession>A0A8H4A549</accession>
<organism evidence="2 3">
    <name type="scientific">Gigaspora margarita</name>
    <dbReference type="NCBI Taxonomy" id="4874"/>
    <lineage>
        <taxon>Eukaryota</taxon>
        <taxon>Fungi</taxon>
        <taxon>Fungi incertae sedis</taxon>
        <taxon>Mucoromycota</taxon>
        <taxon>Glomeromycotina</taxon>
        <taxon>Glomeromycetes</taxon>
        <taxon>Diversisporales</taxon>
        <taxon>Gigasporaceae</taxon>
        <taxon>Gigaspora</taxon>
    </lineage>
</organism>
<proteinExistence type="predicted"/>